<name>A0A5C6F001_9BACT</name>
<dbReference type="Proteomes" id="UP000318288">
    <property type="component" value="Unassembled WGS sequence"/>
</dbReference>
<proteinExistence type="predicted"/>
<evidence type="ECO:0000313" key="2">
    <source>
        <dbReference type="Proteomes" id="UP000318288"/>
    </source>
</evidence>
<accession>A0A5C6F001</accession>
<gene>
    <name evidence="1" type="ORF">Poly51_31020</name>
</gene>
<organism evidence="1 2">
    <name type="scientific">Rubripirellula tenax</name>
    <dbReference type="NCBI Taxonomy" id="2528015"/>
    <lineage>
        <taxon>Bacteria</taxon>
        <taxon>Pseudomonadati</taxon>
        <taxon>Planctomycetota</taxon>
        <taxon>Planctomycetia</taxon>
        <taxon>Pirellulales</taxon>
        <taxon>Pirellulaceae</taxon>
        <taxon>Rubripirellula</taxon>
    </lineage>
</organism>
<dbReference type="AlphaFoldDB" id="A0A5C6F001"/>
<evidence type="ECO:0008006" key="3">
    <source>
        <dbReference type="Google" id="ProtNLM"/>
    </source>
</evidence>
<reference evidence="1 2" key="1">
    <citation type="submission" date="2019-02" db="EMBL/GenBank/DDBJ databases">
        <title>Deep-cultivation of Planctomycetes and their phenomic and genomic characterization uncovers novel biology.</title>
        <authorList>
            <person name="Wiegand S."/>
            <person name="Jogler M."/>
            <person name="Boedeker C."/>
            <person name="Pinto D."/>
            <person name="Vollmers J."/>
            <person name="Rivas-Marin E."/>
            <person name="Kohn T."/>
            <person name="Peeters S.H."/>
            <person name="Heuer A."/>
            <person name="Rast P."/>
            <person name="Oberbeckmann S."/>
            <person name="Bunk B."/>
            <person name="Jeske O."/>
            <person name="Meyerdierks A."/>
            <person name="Storesund J.E."/>
            <person name="Kallscheuer N."/>
            <person name="Luecker S."/>
            <person name="Lage O.M."/>
            <person name="Pohl T."/>
            <person name="Merkel B.J."/>
            <person name="Hornburger P."/>
            <person name="Mueller R.-W."/>
            <person name="Bruemmer F."/>
            <person name="Labrenz M."/>
            <person name="Spormann A.M."/>
            <person name="Op Den Camp H."/>
            <person name="Overmann J."/>
            <person name="Amann R."/>
            <person name="Jetten M.S.M."/>
            <person name="Mascher T."/>
            <person name="Medema M.H."/>
            <person name="Devos D.P."/>
            <person name="Kaster A.-K."/>
            <person name="Ovreas L."/>
            <person name="Rohde M."/>
            <person name="Galperin M.Y."/>
            <person name="Jogler C."/>
        </authorList>
    </citation>
    <scope>NUCLEOTIDE SEQUENCE [LARGE SCALE GENOMIC DNA]</scope>
    <source>
        <strain evidence="1 2">Poly51</strain>
    </source>
</reference>
<protein>
    <recommendedName>
        <fullName evidence="3">DUF1257 domain-containing protein</fullName>
    </recommendedName>
</protein>
<sequence length="122" mass="13422">MSHVVQIKTQVRDAAAVRAGCSRLGLDAPVEGEVKLFSETVTGLAVRLKDWRYPVVFDTTTGESKFDNYQGRWGRQDRLDEFLQAYAVEKTKIEAGRKGYSVAEQRLADGSIKVSLLVGGAS</sequence>
<comment type="caution">
    <text evidence="1">The sequence shown here is derived from an EMBL/GenBank/DDBJ whole genome shotgun (WGS) entry which is preliminary data.</text>
</comment>
<dbReference type="RefSeq" id="WP_146458614.1">
    <property type="nucleotide sequence ID" value="NZ_SJPW01000004.1"/>
</dbReference>
<dbReference type="OrthoDB" id="274993at2"/>
<keyword evidence="2" id="KW-1185">Reference proteome</keyword>
<evidence type="ECO:0000313" key="1">
    <source>
        <dbReference type="EMBL" id="TWU54385.1"/>
    </source>
</evidence>
<dbReference type="EMBL" id="SJPW01000004">
    <property type="protein sequence ID" value="TWU54385.1"/>
    <property type="molecule type" value="Genomic_DNA"/>
</dbReference>